<evidence type="ECO:0000256" key="6">
    <source>
        <dbReference type="SAM" id="Phobius"/>
    </source>
</evidence>
<dbReference type="CDD" id="cd15904">
    <property type="entry name" value="TSPO_MBR"/>
    <property type="match status" value="1"/>
</dbReference>
<evidence type="ECO:0008006" key="10">
    <source>
        <dbReference type="Google" id="ProtNLM"/>
    </source>
</evidence>
<feature type="transmembrane region" description="Helical" evidence="6">
    <location>
        <begin position="81"/>
        <end position="102"/>
    </location>
</feature>
<sequence length="165" mass="18492">MWENIPWPMVGAIALPHVGAFLSVRFLGDKWMPWYDSLKLPSWTPPGYFIGAMWTSLYTGMGYASYLVWKDGGGFNGPAKLPLAMYGVQLALNFSWGPLFFGKHALKEAFCEILLLDAAVAGTGYMFYQVSPLAGYLFIPYLMWLGVASTLNYLIWRDNPSIKAK</sequence>
<reference evidence="9" key="1">
    <citation type="submission" date="2015-11" db="EMBL/GenBank/DDBJ databases">
        <title>De novo transcriptome assembly of four potential Pierce s Disease insect vectors from Arizona vineyards.</title>
        <authorList>
            <person name="Tassone E.E."/>
        </authorList>
    </citation>
    <scope>NUCLEOTIDE SEQUENCE</scope>
</reference>
<feature type="transmembrane region" description="Helical" evidence="6">
    <location>
        <begin position="48"/>
        <end position="69"/>
    </location>
</feature>
<protein>
    <recommendedName>
        <fullName evidence="10">Translocator protein</fullName>
    </recommendedName>
</protein>
<keyword evidence="5 6" id="KW-0472">Membrane</keyword>
<evidence type="ECO:0000313" key="7">
    <source>
        <dbReference type="EMBL" id="JAT18944.1"/>
    </source>
</evidence>
<dbReference type="InterPro" id="IPR004307">
    <property type="entry name" value="TspO_MBR"/>
</dbReference>
<keyword evidence="3 6" id="KW-0812">Transmembrane</keyword>
<evidence type="ECO:0000313" key="8">
    <source>
        <dbReference type="EMBL" id="JAT31176.1"/>
    </source>
</evidence>
<evidence type="ECO:0000256" key="5">
    <source>
        <dbReference type="ARBA" id="ARBA00023136"/>
    </source>
</evidence>
<dbReference type="EMBL" id="GEBQ01004497">
    <property type="protein sequence ID" value="JAT35480.1"/>
    <property type="molecule type" value="Transcribed_RNA"/>
</dbReference>
<gene>
    <name evidence="9" type="ORF">g.22343</name>
    <name evidence="7" type="ORF">g.22344</name>
    <name evidence="8" type="ORF">g.22345</name>
</gene>
<dbReference type="Pfam" id="PF03073">
    <property type="entry name" value="TspO_MBR"/>
    <property type="match status" value="1"/>
</dbReference>
<keyword evidence="4 6" id="KW-1133">Transmembrane helix</keyword>
<dbReference type="AlphaFoldDB" id="A0A1B6MHP0"/>
<evidence type="ECO:0000256" key="1">
    <source>
        <dbReference type="ARBA" id="ARBA00004141"/>
    </source>
</evidence>
<dbReference type="EMBL" id="GEBQ01008801">
    <property type="protein sequence ID" value="JAT31176.1"/>
    <property type="molecule type" value="Transcribed_RNA"/>
</dbReference>
<accession>A0A1B6MHP0</accession>
<feature type="transmembrane region" description="Helical" evidence="6">
    <location>
        <begin position="6"/>
        <end position="27"/>
    </location>
</feature>
<evidence type="ECO:0000256" key="4">
    <source>
        <dbReference type="ARBA" id="ARBA00022989"/>
    </source>
</evidence>
<comment type="subcellular location">
    <subcellularLocation>
        <location evidence="1">Membrane</location>
        <topology evidence="1">Multi-pass membrane protein</topology>
    </subcellularLocation>
</comment>
<dbReference type="GO" id="GO:0005741">
    <property type="term" value="C:mitochondrial outer membrane"/>
    <property type="evidence" value="ECO:0007669"/>
    <property type="project" value="TreeGrafter"/>
</dbReference>
<dbReference type="PANTHER" id="PTHR10057:SF0">
    <property type="entry name" value="TRANSLOCATOR PROTEIN"/>
    <property type="match status" value="1"/>
</dbReference>
<dbReference type="PANTHER" id="PTHR10057">
    <property type="entry name" value="PERIPHERAL-TYPE BENZODIAZEPINE RECEPTOR"/>
    <property type="match status" value="1"/>
</dbReference>
<dbReference type="GO" id="GO:0033013">
    <property type="term" value="P:tetrapyrrole metabolic process"/>
    <property type="evidence" value="ECO:0007669"/>
    <property type="project" value="UniProtKB-ARBA"/>
</dbReference>
<proteinExistence type="inferred from homology"/>
<dbReference type="FunFam" id="1.20.1260.100:FF:000001">
    <property type="entry name" value="translocator protein 2"/>
    <property type="match status" value="1"/>
</dbReference>
<comment type="similarity">
    <text evidence="2">Belongs to the TspO/BZRP family.</text>
</comment>
<name>A0A1B6MHP0_9HEMI</name>
<feature type="transmembrane region" description="Helical" evidence="6">
    <location>
        <begin position="134"/>
        <end position="156"/>
    </location>
</feature>
<organism evidence="9">
    <name type="scientific">Graphocephala atropunctata</name>
    <dbReference type="NCBI Taxonomy" id="36148"/>
    <lineage>
        <taxon>Eukaryota</taxon>
        <taxon>Metazoa</taxon>
        <taxon>Ecdysozoa</taxon>
        <taxon>Arthropoda</taxon>
        <taxon>Hexapoda</taxon>
        <taxon>Insecta</taxon>
        <taxon>Pterygota</taxon>
        <taxon>Neoptera</taxon>
        <taxon>Paraneoptera</taxon>
        <taxon>Hemiptera</taxon>
        <taxon>Auchenorrhyncha</taxon>
        <taxon>Membracoidea</taxon>
        <taxon>Cicadellidae</taxon>
        <taxon>Cicadellinae</taxon>
        <taxon>Cicadellini</taxon>
        <taxon>Graphocephala</taxon>
    </lineage>
</organism>
<dbReference type="PIRSF" id="PIRSF005859">
    <property type="entry name" value="PBR"/>
    <property type="match status" value="1"/>
</dbReference>
<evidence type="ECO:0000256" key="3">
    <source>
        <dbReference type="ARBA" id="ARBA00022692"/>
    </source>
</evidence>
<evidence type="ECO:0000256" key="2">
    <source>
        <dbReference type="ARBA" id="ARBA00007524"/>
    </source>
</evidence>
<dbReference type="InterPro" id="IPR038330">
    <property type="entry name" value="TspO/MBR-related_sf"/>
</dbReference>
<evidence type="ECO:0000313" key="9">
    <source>
        <dbReference type="EMBL" id="JAT35480.1"/>
    </source>
</evidence>
<dbReference type="Gene3D" id="1.20.1260.100">
    <property type="entry name" value="TspO/MBR protein"/>
    <property type="match status" value="1"/>
</dbReference>
<dbReference type="EMBL" id="GEBQ01021033">
    <property type="protein sequence ID" value="JAT18944.1"/>
    <property type="molecule type" value="Transcribed_RNA"/>
</dbReference>